<sequence length="314" mass="36347">MSSKNPEIYSFFKDFTEYKKYEQGIKVILEGGHDVAQCDYFSSDSRNFGNESAKDICVKFMILYNIIEEKRCQKIKFVDNKDFAYLNYWLNDLSKNTTGSNNITIKEFQMKVGSVEDTFAGVLLDNKLYDMNDEEFHNTNLLYELKINYAKIFLHSSKMLQGNTPCIGYIQKYINTYKKCIIQCPDDDTNFCKALTHFKEEYAENILGTIGLSEQCPDKSLLKLPTYSEVSVERRNTIIGSVLGPSFGTLCTILFLYKFTPFGQWIHAKIRRNNEAHNNLHEESNKLLLDNSDNEYINFDDSPYGISYYPSVNS</sequence>
<name>A0A1A8XB22_PLAOA</name>
<evidence type="ECO:0000313" key="2">
    <source>
        <dbReference type="Proteomes" id="UP000078546"/>
    </source>
</evidence>
<organism evidence="1 2">
    <name type="scientific">Plasmodium ovale curtisi</name>
    <dbReference type="NCBI Taxonomy" id="864141"/>
    <lineage>
        <taxon>Eukaryota</taxon>
        <taxon>Sar</taxon>
        <taxon>Alveolata</taxon>
        <taxon>Apicomplexa</taxon>
        <taxon>Aconoidasida</taxon>
        <taxon>Haemosporida</taxon>
        <taxon>Plasmodiidae</taxon>
        <taxon>Plasmodium</taxon>
        <taxon>Plasmodium (Plasmodium)</taxon>
    </lineage>
</organism>
<proteinExistence type="predicted"/>
<accession>A0A1A8XB22</accession>
<dbReference type="Proteomes" id="UP000078546">
    <property type="component" value="Unassembled WGS sequence"/>
</dbReference>
<evidence type="ECO:0000313" key="1">
    <source>
        <dbReference type="EMBL" id="SBT01840.1"/>
    </source>
</evidence>
<dbReference type="AlphaFoldDB" id="A0A1A8XB22"/>
<dbReference type="InterPro" id="IPR008780">
    <property type="entry name" value="Plasmodium_Vir"/>
</dbReference>
<gene>
    <name evidence="1" type="ORF">POVCU1_070030</name>
</gene>
<protein>
    <submittedName>
        <fullName evidence="1">PIR Superfamily Protein</fullName>
    </submittedName>
</protein>
<dbReference type="Pfam" id="PF05795">
    <property type="entry name" value="Plasmodium_Vir"/>
    <property type="match status" value="1"/>
</dbReference>
<reference evidence="2" key="1">
    <citation type="submission" date="2016-05" db="EMBL/GenBank/DDBJ databases">
        <authorList>
            <person name="Naeem Raeece"/>
        </authorList>
    </citation>
    <scope>NUCLEOTIDE SEQUENCE [LARGE SCALE GENOMIC DNA]</scope>
</reference>
<dbReference type="EMBL" id="FLQV01002786">
    <property type="protein sequence ID" value="SBT01840.1"/>
    <property type="molecule type" value="Genomic_DNA"/>
</dbReference>